<accession>A0ABS7JB00</accession>
<reference evidence="4 5" key="1">
    <citation type="submission" date="2021-08" db="EMBL/GenBank/DDBJ databases">
        <title>Comparative Genomics Analysis of the Genus Qipengyuania Reveals Extensive Genetic Diversity and Metabolic Versatility, Including the Description of Fifteen Novel Species.</title>
        <authorList>
            <person name="Liu Y."/>
        </authorList>
    </citation>
    <scope>NUCLEOTIDE SEQUENCE [LARGE SCALE GENOMIC DNA]</scope>
    <source>
        <strain evidence="4 5">6D47A</strain>
    </source>
</reference>
<evidence type="ECO:0000313" key="4">
    <source>
        <dbReference type="EMBL" id="MBX7483135.1"/>
    </source>
</evidence>
<dbReference type="Pfam" id="PF10150">
    <property type="entry name" value="RNase_E_G"/>
    <property type="match status" value="1"/>
</dbReference>
<comment type="caution">
    <text evidence="4">The sequence shown here is derived from an EMBL/GenBank/DDBJ whole genome shotgun (WGS) entry which is preliminary data.</text>
</comment>
<evidence type="ECO:0000313" key="5">
    <source>
        <dbReference type="Proteomes" id="UP000755104"/>
    </source>
</evidence>
<dbReference type="Proteomes" id="UP000755104">
    <property type="component" value="Unassembled WGS sequence"/>
</dbReference>
<gene>
    <name evidence="4" type="ORF">K3174_11385</name>
</gene>
<evidence type="ECO:0000256" key="2">
    <source>
        <dbReference type="ARBA" id="ARBA00022884"/>
    </source>
</evidence>
<keyword evidence="2" id="KW-0694">RNA-binding</keyword>
<protein>
    <submittedName>
        <fullName evidence="4">Ribonuclease E/G</fullName>
    </submittedName>
</protein>
<sequence length="317" mass="34166">MPEWVVEEGIGERRALLIDREKVLAAKLFWPGELQAGEEFGGKLLRKAGSRGMALHPSGREVLVDGLPREASEGASYRFILTRAAMTERGRFKLGAARSVESAGRIAANPFADGAPLRQLPAGAWDDIWQTASSGAVEFAGGSLLFATTPAMTLIDIDGELSPRELALAAVPEISRWLPLFDLGGSIGVDFPTLQTKADRKAVDEALDDALADFPHERTAMNGFGFVQIVARLEGPSLLHRFATSRVGMAARMALHRAEMVEGPGVTQLTVHPALKARLKPEWLAELERRTARPVRILADPGLAIEAATAQIVAHDD</sequence>
<dbReference type="InterPro" id="IPR019307">
    <property type="entry name" value="RNA-bd_AU-1/RNase_E/G"/>
</dbReference>
<proteinExistence type="predicted"/>
<feature type="domain" description="RNA-binding protein AU-1/Ribonuclease E/G" evidence="3">
    <location>
        <begin position="140"/>
        <end position="228"/>
    </location>
</feature>
<name>A0ABS7JB00_9SPHN</name>
<evidence type="ECO:0000256" key="1">
    <source>
        <dbReference type="ARBA" id="ARBA00022801"/>
    </source>
</evidence>
<organism evidence="4 5">
    <name type="scientific">Qipengyuania qiaonensis</name>
    <dbReference type="NCBI Taxonomy" id="2867240"/>
    <lineage>
        <taxon>Bacteria</taxon>
        <taxon>Pseudomonadati</taxon>
        <taxon>Pseudomonadota</taxon>
        <taxon>Alphaproteobacteria</taxon>
        <taxon>Sphingomonadales</taxon>
        <taxon>Erythrobacteraceae</taxon>
        <taxon>Qipengyuania</taxon>
    </lineage>
</organism>
<keyword evidence="1" id="KW-0378">Hydrolase</keyword>
<evidence type="ECO:0000259" key="3">
    <source>
        <dbReference type="Pfam" id="PF10150"/>
    </source>
</evidence>
<dbReference type="EMBL" id="JAIGNO010000006">
    <property type="protein sequence ID" value="MBX7483135.1"/>
    <property type="molecule type" value="Genomic_DNA"/>
</dbReference>
<keyword evidence="5" id="KW-1185">Reference proteome</keyword>
<dbReference type="RefSeq" id="WP_221558385.1">
    <property type="nucleotide sequence ID" value="NZ_JAIGNO010000006.1"/>
</dbReference>